<dbReference type="Proteomes" id="UP000033900">
    <property type="component" value="Unassembled WGS sequence"/>
</dbReference>
<organism evidence="2 3">
    <name type="scientific">Microbacterium hydrocarbonoxydans</name>
    <dbReference type="NCBI Taxonomy" id="273678"/>
    <lineage>
        <taxon>Bacteria</taxon>
        <taxon>Bacillati</taxon>
        <taxon>Actinomycetota</taxon>
        <taxon>Actinomycetes</taxon>
        <taxon>Micrococcales</taxon>
        <taxon>Microbacteriaceae</taxon>
        <taxon>Microbacterium</taxon>
    </lineage>
</organism>
<keyword evidence="1" id="KW-0472">Membrane</keyword>
<keyword evidence="1" id="KW-1133">Transmembrane helix</keyword>
<evidence type="ECO:0000313" key="3">
    <source>
        <dbReference type="Proteomes" id="UP000033900"/>
    </source>
</evidence>
<evidence type="ECO:0000313" key="2">
    <source>
        <dbReference type="EMBL" id="KJL48550.1"/>
    </source>
</evidence>
<keyword evidence="1" id="KW-0812">Transmembrane</keyword>
<name>A0A0M2HUF2_9MICO</name>
<dbReference type="STRING" id="273678.RS84_01311"/>
<sequence>MPATRLKRMYGAFVVIMLLGGLGAVVFGAAMPATIGVAVVALGAAALCAGLVHIGMRLWDQESAKK</sequence>
<feature type="transmembrane region" description="Helical" evidence="1">
    <location>
        <begin position="37"/>
        <end position="59"/>
    </location>
</feature>
<keyword evidence="3" id="KW-1185">Reference proteome</keyword>
<protein>
    <submittedName>
        <fullName evidence="2">Uncharacterized protein</fullName>
    </submittedName>
</protein>
<evidence type="ECO:0000256" key="1">
    <source>
        <dbReference type="SAM" id="Phobius"/>
    </source>
</evidence>
<comment type="caution">
    <text evidence="2">The sequence shown here is derived from an EMBL/GenBank/DDBJ whole genome shotgun (WGS) entry which is preliminary data.</text>
</comment>
<proteinExistence type="predicted"/>
<feature type="transmembrane region" description="Helical" evidence="1">
    <location>
        <begin position="12"/>
        <end position="31"/>
    </location>
</feature>
<gene>
    <name evidence="2" type="ORF">RS84_01311</name>
</gene>
<accession>A0A0M2HUF2</accession>
<dbReference type="PATRIC" id="fig|273678.4.peg.1310"/>
<dbReference type="EMBL" id="JYJB01000007">
    <property type="protein sequence ID" value="KJL48550.1"/>
    <property type="molecule type" value="Genomic_DNA"/>
</dbReference>
<dbReference type="AlphaFoldDB" id="A0A0M2HUF2"/>
<reference evidence="2 3" key="1">
    <citation type="submission" date="2015-02" db="EMBL/GenBank/DDBJ databases">
        <title>Draft genome sequences of ten Microbacterium spp. with emphasis on heavy metal contaminated environments.</title>
        <authorList>
            <person name="Corretto E."/>
        </authorList>
    </citation>
    <scope>NUCLEOTIDE SEQUENCE [LARGE SCALE GENOMIC DNA]</scope>
    <source>
        <strain evidence="2 3">SA35</strain>
    </source>
</reference>